<dbReference type="CDD" id="cd02000">
    <property type="entry name" value="TPP_E1_PDC_ADC_BCADC"/>
    <property type="match status" value="1"/>
</dbReference>
<evidence type="ECO:0000259" key="3">
    <source>
        <dbReference type="Pfam" id="PF00676"/>
    </source>
</evidence>
<protein>
    <submittedName>
        <fullName evidence="4">Pyruvate dehydrogenase E1 component alpha subunit</fullName>
    </submittedName>
</protein>
<proteinExistence type="predicted"/>
<dbReference type="GO" id="GO:0009083">
    <property type="term" value="P:branched-chain amino acid catabolic process"/>
    <property type="evidence" value="ECO:0007669"/>
    <property type="project" value="TreeGrafter"/>
</dbReference>
<keyword evidence="4" id="KW-0670">Pyruvate</keyword>
<dbReference type="AlphaFoldDB" id="A0A1I0LXQ5"/>
<dbReference type="GO" id="GO:0044272">
    <property type="term" value="P:sulfur compound biosynthetic process"/>
    <property type="evidence" value="ECO:0007669"/>
    <property type="project" value="UniProtKB-ARBA"/>
</dbReference>
<reference evidence="5" key="1">
    <citation type="submission" date="2016-10" db="EMBL/GenBank/DDBJ databases">
        <authorList>
            <person name="Varghese N."/>
        </authorList>
    </citation>
    <scope>NUCLEOTIDE SEQUENCE [LARGE SCALE GENOMIC DNA]</scope>
    <source>
        <strain evidence="5">CGMCC 1.12284</strain>
    </source>
</reference>
<dbReference type="InterPro" id="IPR050771">
    <property type="entry name" value="Alpha-ketoacid_DH_E1_comp"/>
</dbReference>
<evidence type="ECO:0000313" key="5">
    <source>
        <dbReference type="Proteomes" id="UP000183275"/>
    </source>
</evidence>
<dbReference type="PANTHER" id="PTHR43380:SF1">
    <property type="entry name" value="2-OXOISOVALERATE DEHYDROGENASE SUBUNIT ALPHA, MITOCHONDRIAL"/>
    <property type="match status" value="1"/>
</dbReference>
<organism evidence="4 5">
    <name type="scientific">Natrinema salifodinae</name>
    <dbReference type="NCBI Taxonomy" id="1202768"/>
    <lineage>
        <taxon>Archaea</taxon>
        <taxon>Methanobacteriati</taxon>
        <taxon>Methanobacteriota</taxon>
        <taxon>Stenosarchaea group</taxon>
        <taxon>Halobacteria</taxon>
        <taxon>Halobacteriales</taxon>
        <taxon>Natrialbaceae</taxon>
        <taxon>Natrinema</taxon>
    </lineage>
</organism>
<keyword evidence="1" id="KW-0560">Oxidoreductase</keyword>
<dbReference type="GO" id="GO:0016624">
    <property type="term" value="F:oxidoreductase activity, acting on the aldehyde or oxo group of donors, disulfide as acceptor"/>
    <property type="evidence" value="ECO:0007669"/>
    <property type="project" value="InterPro"/>
</dbReference>
<dbReference type="eggNOG" id="arCOG01054">
    <property type="taxonomic scope" value="Archaea"/>
</dbReference>
<dbReference type="SUPFAM" id="SSF52518">
    <property type="entry name" value="Thiamin diphosphate-binding fold (THDP-binding)"/>
    <property type="match status" value="1"/>
</dbReference>
<dbReference type="InterPro" id="IPR029061">
    <property type="entry name" value="THDP-binding"/>
</dbReference>
<dbReference type="STRING" id="1202768.SAMN05216285_0110"/>
<dbReference type="PANTHER" id="PTHR43380">
    <property type="entry name" value="2-OXOISOVALERATE DEHYDROGENASE SUBUNIT ALPHA, MITOCHONDRIAL"/>
    <property type="match status" value="1"/>
</dbReference>
<evidence type="ECO:0000256" key="1">
    <source>
        <dbReference type="ARBA" id="ARBA00023002"/>
    </source>
</evidence>
<evidence type="ECO:0000313" key="4">
    <source>
        <dbReference type="EMBL" id="SEV80424.1"/>
    </source>
</evidence>
<accession>A0A1I0LXQ5</accession>
<evidence type="ECO:0000256" key="2">
    <source>
        <dbReference type="SAM" id="MobiDB-lite"/>
    </source>
</evidence>
<dbReference type="InterPro" id="IPR001017">
    <property type="entry name" value="DH_E1"/>
</dbReference>
<feature type="region of interest" description="Disordered" evidence="2">
    <location>
        <begin position="1"/>
        <end position="22"/>
    </location>
</feature>
<gene>
    <name evidence="4" type="ORF">SAMN05216285_0110</name>
</gene>
<dbReference type="OrthoDB" id="25266at2157"/>
<feature type="domain" description="Dehydrogenase E1 component" evidence="3">
    <location>
        <begin position="58"/>
        <end position="341"/>
    </location>
</feature>
<dbReference type="InterPro" id="IPR017596">
    <property type="entry name" value="PdhA/BkdA"/>
</dbReference>
<dbReference type="RefSeq" id="WP_081985460.1">
    <property type="nucleotide sequence ID" value="NZ_FOIS01000001.1"/>
</dbReference>
<name>A0A1I0LXQ5_9EURY</name>
<dbReference type="NCBIfam" id="TIGR03181">
    <property type="entry name" value="PDH_E1_alph_x"/>
    <property type="match status" value="1"/>
</dbReference>
<dbReference type="Pfam" id="PF00676">
    <property type="entry name" value="E1_dh"/>
    <property type="match status" value="1"/>
</dbReference>
<keyword evidence="5" id="KW-1185">Reference proteome</keyword>
<dbReference type="Proteomes" id="UP000183275">
    <property type="component" value="Unassembled WGS sequence"/>
</dbReference>
<dbReference type="EMBL" id="FOIS01000001">
    <property type="protein sequence ID" value="SEV80424.1"/>
    <property type="molecule type" value="Genomic_DNA"/>
</dbReference>
<dbReference type="Gene3D" id="3.40.50.970">
    <property type="match status" value="1"/>
</dbReference>
<sequence>MDDSPRPVTPAPASVDTGVDPLSQGDLEIETYRVVRPDGSFDADRVPDLDDDELRDLYRWMLLQRVYDDRATKLQRRGRLGTVASGRGQEASIVGSGYALSRDDWIFPYGREAGALLMHGLSMRDLLLYWRGIEDASRMEGANVFGMAISIGSHIPLATGKAWGMRLEGQDAVAFANLGDGATSTGAFHEGMNFAGVLGAPAVFFCQNNQYAISLPFDEQTNAETVAQKALAYGLDGIRVDGNDVLAVYNAVSTARERALDGNPVLVEAVTYRRGAHTTSDDPTRYRADDEVDEWKERDPLERYQAFLEETGRWDAIDEEAIREEIEEEFDEAVDAADAFEERGIEEIFEYLHEEMPPELKRQLEEFRELLEERPDMDDYIERRPKG</sequence>